<comment type="similarity">
    <text evidence="1">Belongs to the ATP-dependent AMP-binding enzyme family.</text>
</comment>
<accession>A0A0F9S450</accession>
<dbReference type="PANTHER" id="PTHR43201:SF5">
    <property type="entry name" value="MEDIUM-CHAIN ACYL-COA LIGASE ACSF2, MITOCHONDRIAL"/>
    <property type="match status" value="1"/>
</dbReference>
<feature type="domain" description="AMP-binding enzyme C-terminal" evidence="4">
    <location>
        <begin position="500"/>
        <end position="575"/>
    </location>
</feature>
<dbReference type="AlphaFoldDB" id="A0A0F9S450"/>
<reference evidence="5" key="1">
    <citation type="journal article" date="2015" name="Nature">
        <title>Complex archaea that bridge the gap between prokaryotes and eukaryotes.</title>
        <authorList>
            <person name="Spang A."/>
            <person name="Saw J.H."/>
            <person name="Jorgensen S.L."/>
            <person name="Zaremba-Niedzwiedzka K."/>
            <person name="Martijn J."/>
            <person name="Lind A.E."/>
            <person name="van Eijk R."/>
            <person name="Schleper C."/>
            <person name="Guy L."/>
            <person name="Ettema T.J."/>
        </authorList>
    </citation>
    <scope>NUCLEOTIDE SEQUENCE</scope>
</reference>
<dbReference type="PROSITE" id="PS00455">
    <property type="entry name" value="AMP_BINDING"/>
    <property type="match status" value="1"/>
</dbReference>
<evidence type="ECO:0000256" key="1">
    <source>
        <dbReference type="ARBA" id="ARBA00006432"/>
    </source>
</evidence>
<dbReference type="Gene3D" id="3.40.50.12780">
    <property type="entry name" value="N-terminal domain of ligase-like"/>
    <property type="match status" value="1"/>
</dbReference>
<evidence type="ECO:0008006" key="6">
    <source>
        <dbReference type="Google" id="ProtNLM"/>
    </source>
</evidence>
<evidence type="ECO:0000256" key="2">
    <source>
        <dbReference type="ARBA" id="ARBA00022598"/>
    </source>
</evidence>
<comment type="caution">
    <text evidence="5">The sequence shown here is derived from an EMBL/GenBank/DDBJ whole genome shotgun (WGS) entry which is preliminary data.</text>
</comment>
<proteinExistence type="inferred from homology"/>
<organism evidence="5">
    <name type="scientific">marine sediment metagenome</name>
    <dbReference type="NCBI Taxonomy" id="412755"/>
    <lineage>
        <taxon>unclassified sequences</taxon>
        <taxon>metagenomes</taxon>
        <taxon>ecological metagenomes</taxon>
    </lineage>
</organism>
<feature type="domain" description="AMP-dependent synthetase/ligase" evidence="3">
    <location>
        <begin position="41"/>
        <end position="446"/>
    </location>
</feature>
<evidence type="ECO:0000259" key="3">
    <source>
        <dbReference type="Pfam" id="PF00501"/>
    </source>
</evidence>
<name>A0A0F9S450_9ZZZZ</name>
<protein>
    <recommendedName>
        <fullName evidence="6">AMP-dependent synthetase/ligase domain-containing protein</fullName>
    </recommendedName>
</protein>
<dbReference type="Pfam" id="PF00501">
    <property type="entry name" value="AMP-binding"/>
    <property type="match status" value="1"/>
</dbReference>
<dbReference type="Gene3D" id="3.30.300.30">
    <property type="match status" value="1"/>
</dbReference>
<dbReference type="InterPro" id="IPR025110">
    <property type="entry name" value="AMP-bd_C"/>
</dbReference>
<dbReference type="PANTHER" id="PTHR43201">
    <property type="entry name" value="ACYL-COA SYNTHETASE"/>
    <property type="match status" value="1"/>
</dbReference>
<keyword evidence="2" id="KW-0436">Ligase</keyword>
<dbReference type="InterPro" id="IPR042099">
    <property type="entry name" value="ANL_N_sf"/>
</dbReference>
<dbReference type="GO" id="GO:0006631">
    <property type="term" value="P:fatty acid metabolic process"/>
    <property type="evidence" value="ECO:0007669"/>
    <property type="project" value="TreeGrafter"/>
</dbReference>
<dbReference type="InterPro" id="IPR045851">
    <property type="entry name" value="AMP-bd_C_sf"/>
</dbReference>
<dbReference type="EMBL" id="LAZR01000644">
    <property type="protein sequence ID" value="KKN61824.1"/>
    <property type="molecule type" value="Genomic_DNA"/>
</dbReference>
<sequence length="596" mass="66972">MQLNVPDPFSVDENKRWFSKWWPTGVPKNTKFKEKTINEFLDEQVDKYGERNFLWFLDNWITYKQFQDYVKTLAGALVELGIEKGDVIALHLPNCPQYIVGYYAITRIGAIANGINPTYQPIEILHQLEITKPKMLIVLDALYKQYVEPIINKTSIKSVIFTNIVDLTNIKGFKKTIGKFVKKIPSGTVNFPGAYKFTDLLKKETQVPDIEIDVKFHPVTYIMTGGTTGLPKAAVLTHFNVVSNANQCKLWLGGEKPGIGNVGILPLFHSFAHTIVMNTTLAIGGWIMLFSTPPSQNELCEVIERLPCEDGLIYAGTELLFKRFAEFKNLNKRYPKVMGKLILCVSSAGPLHKQIRDNFVKNTEGRIVEGYGLSEASPAVSAGNLFGESPIGTIGMPFPGTEWGIWPADDFSKGPICLGNPDDTNFGIENSGEICVTGPQVMYGYLDVKDETDATLKSYQNKIWLLTGDIGFMNEDGTIEIRDRKKQVIKSRGYSIFPKEVEELLMEHPDIIEAAVAGLPHEEYGEVVKAWVEISEDCDCSPQSIKYWANNNMAPYKCPTSISIVGKLPKNLIGKVQRRTLQEADPMWKEKYEKNK</sequence>
<evidence type="ECO:0000259" key="4">
    <source>
        <dbReference type="Pfam" id="PF13193"/>
    </source>
</evidence>
<gene>
    <name evidence="5" type="ORF">LCGC14_0518000</name>
</gene>
<dbReference type="GO" id="GO:0031956">
    <property type="term" value="F:medium-chain fatty acid-CoA ligase activity"/>
    <property type="evidence" value="ECO:0007669"/>
    <property type="project" value="TreeGrafter"/>
</dbReference>
<evidence type="ECO:0000313" key="5">
    <source>
        <dbReference type="EMBL" id="KKN61824.1"/>
    </source>
</evidence>
<dbReference type="SUPFAM" id="SSF56801">
    <property type="entry name" value="Acetyl-CoA synthetase-like"/>
    <property type="match status" value="1"/>
</dbReference>
<dbReference type="Pfam" id="PF13193">
    <property type="entry name" value="AMP-binding_C"/>
    <property type="match status" value="1"/>
</dbReference>
<dbReference type="InterPro" id="IPR020845">
    <property type="entry name" value="AMP-binding_CS"/>
</dbReference>
<dbReference type="InterPro" id="IPR000873">
    <property type="entry name" value="AMP-dep_synth/lig_dom"/>
</dbReference>